<feature type="compositionally biased region" description="Basic and acidic residues" evidence="1">
    <location>
        <begin position="68"/>
        <end position="80"/>
    </location>
</feature>
<dbReference type="Proteomes" id="UP000008549">
    <property type="component" value="Unassembled WGS sequence"/>
</dbReference>
<dbReference type="CTD" id="8587657"/>
<reference evidence="2 3" key="2">
    <citation type="journal article" date="2011" name="PLoS Genet.">
        <title>Caenorhabditis briggsae recombinant inbred line genotypes reveal inter-strain incompatibility and the evolution of recombination.</title>
        <authorList>
            <person name="Ross J.A."/>
            <person name="Koboldt D.C."/>
            <person name="Staisch J.E."/>
            <person name="Chamberlin H.M."/>
            <person name="Gupta B.P."/>
            <person name="Miller R.D."/>
            <person name="Baird S.E."/>
            <person name="Haag E.S."/>
        </authorList>
    </citation>
    <scope>NUCLEOTIDE SEQUENCE [LARGE SCALE GENOMIC DNA]</scope>
    <source>
        <strain evidence="2 3">AF16</strain>
    </source>
</reference>
<evidence type="ECO:0000313" key="4">
    <source>
        <dbReference type="WormBase" id="CBG07299"/>
    </source>
</evidence>
<evidence type="ECO:0000313" key="2">
    <source>
        <dbReference type="EMBL" id="CAP27732.1"/>
    </source>
</evidence>
<organism evidence="2 3">
    <name type="scientific">Caenorhabditis briggsae</name>
    <dbReference type="NCBI Taxonomy" id="6238"/>
    <lineage>
        <taxon>Eukaryota</taxon>
        <taxon>Metazoa</taxon>
        <taxon>Ecdysozoa</taxon>
        <taxon>Nematoda</taxon>
        <taxon>Chromadorea</taxon>
        <taxon>Rhabditida</taxon>
        <taxon>Rhabditina</taxon>
        <taxon>Rhabditomorpha</taxon>
        <taxon>Rhabditoidea</taxon>
        <taxon>Rhabditidae</taxon>
        <taxon>Peloderinae</taxon>
        <taxon>Caenorhabditis</taxon>
    </lineage>
</organism>
<dbReference type="GeneID" id="8587657"/>
<gene>
    <name evidence="2 4" type="ORF">CBG07299</name>
    <name evidence="2" type="ORF">CBG_07299</name>
</gene>
<feature type="region of interest" description="Disordered" evidence="1">
    <location>
        <begin position="68"/>
        <end position="96"/>
    </location>
</feature>
<name>A8X522_CAEBR</name>
<dbReference type="WormBase" id="CBG07299">
    <property type="protein sequence ID" value="CBP39014"/>
    <property type="gene ID" value="WBGene00029388"/>
</dbReference>
<feature type="region of interest" description="Disordered" evidence="1">
    <location>
        <begin position="152"/>
        <end position="191"/>
    </location>
</feature>
<dbReference type="AlphaFoldDB" id="A8X522"/>
<feature type="compositionally biased region" description="Basic residues" evidence="1">
    <location>
        <begin position="155"/>
        <end position="165"/>
    </location>
</feature>
<feature type="compositionally biased region" description="Low complexity" evidence="1">
    <location>
        <begin position="37"/>
        <end position="46"/>
    </location>
</feature>
<dbReference type="InParanoid" id="A8X522"/>
<evidence type="ECO:0000313" key="3">
    <source>
        <dbReference type="Proteomes" id="UP000008549"/>
    </source>
</evidence>
<proteinExistence type="predicted"/>
<evidence type="ECO:0000256" key="1">
    <source>
        <dbReference type="SAM" id="MobiDB-lite"/>
    </source>
</evidence>
<protein>
    <submittedName>
        <fullName evidence="2">Protein CBG07299</fullName>
    </submittedName>
</protein>
<dbReference type="HOGENOM" id="CLU_892075_0_0_1"/>
<reference evidence="2 3" key="1">
    <citation type="journal article" date="2003" name="PLoS Biol.">
        <title>The genome sequence of Caenorhabditis briggsae: a platform for comparative genomics.</title>
        <authorList>
            <person name="Stein L.D."/>
            <person name="Bao Z."/>
            <person name="Blasiar D."/>
            <person name="Blumenthal T."/>
            <person name="Brent M.R."/>
            <person name="Chen N."/>
            <person name="Chinwalla A."/>
            <person name="Clarke L."/>
            <person name="Clee C."/>
            <person name="Coghlan A."/>
            <person name="Coulson A."/>
            <person name="D'Eustachio P."/>
            <person name="Fitch D.H."/>
            <person name="Fulton L.A."/>
            <person name="Fulton R.E."/>
            <person name="Griffiths-Jones S."/>
            <person name="Harris T.W."/>
            <person name="Hillier L.W."/>
            <person name="Kamath R."/>
            <person name="Kuwabara P.E."/>
            <person name="Mardis E.R."/>
            <person name="Marra M.A."/>
            <person name="Miner T.L."/>
            <person name="Minx P."/>
            <person name="Mullikin J.C."/>
            <person name="Plumb R.W."/>
            <person name="Rogers J."/>
            <person name="Schein J.E."/>
            <person name="Sohrmann M."/>
            <person name="Spieth J."/>
            <person name="Stajich J.E."/>
            <person name="Wei C."/>
            <person name="Willey D."/>
            <person name="Wilson R.K."/>
            <person name="Durbin R."/>
            <person name="Waterston R.H."/>
        </authorList>
    </citation>
    <scope>NUCLEOTIDE SEQUENCE [LARGE SCALE GENOMIC DNA]</scope>
    <source>
        <strain evidence="2 3">AF16</strain>
    </source>
</reference>
<keyword evidence="3" id="KW-1185">Reference proteome</keyword>
<dbReference type="KEGG" id="cbr:CBG_07299"/>
<dbReference type="RefSeq" id="XP_002645658.1">
    <property type="nucleotide sequence ID" value="XM_002645612.1"/>
</dbReference>
<feature type="compositionally biased region" description="Basic and acidic residues" evidence="1">
    <location>
        <begin position="1"/>
        <end position="19"/>
    </location>
</feature>
<accession>A8X522</accession>
<feature type="region of interest" description="Disordered" evidence="1">
    <location>
        <begin position="1"/>
        <end position="49"/>
    </location>
</feature>
<dbReference type="EMBL" id="HE601041">
    <property type="protein sequence ID" value="CAP27732.1"/>
    <property type="molecule type" value="Genomic_DNA"/>
</dbReference>
<sequence length="312" mass="35339">METTTKSENDQLSMEHESTPDEDSGSAKLPTFPATGAINSESSIAESETKKEILLRKAQSFYERYQIREKSSDTDEESKRAKERIKRRESHDKKQDIRMRRAASMQLALIRFEGEESDESSTERFLGSQQALELQALINSIRIRAYSKTATSAMTKKRSPGKPRKVLSSTTSIARPSRGVGLPRSSGSLRSVDSSRTASEWSICGDCQRVFCDQHSKAVHQATCNVVKQTCLICYEFLEANEVMRTHLVQMHCTQEEFDAMQNDAVEDILRTGNFSYVDLTLPLVWMRIVKRAEEIVVDKIKENLEKKAKAV</sequence>